<accession>A0ABW4X6C6</accession>
<comment type="caution">
    <text evidence="1">The sequence shown here is derived from an EMBL/GenBank/DDBJ whole genome shotgun (WGS) entry which is preliminary data.</text>
</comment>
<proteinExistence type="predicted"/>
<protein>
    <submittedName>
        <fullName evidence="1">Uncharacterized protein</fullName>
    </submittedName>
</protein>
<evidence type="ECO:0000313" key="2">
    <source>
        <dbReference type="Proteomes" id="UP001597402"/>
    </source>
</evidence>
<name>A0ABW4X6C6_9ACTN</name>
<dbReference type="RefSeq" id="WP_376871606.1">
    <property type="nucleotide sequence ID" value="NZ_JBHUHP010000001.1"/>
</dbReference>
<organism evidence="1 2">
    <name type="scientific">Blastococcus deserti</name>
    <dbReference type="NCBI Taxonomy" id="2259033"/>
    <lineage>
        <taxon>Bacteria</taxon>
        <taxon>Bacillati</taxon>
        <taxon>Actinomycetota</taxon>
        <taxon>Actinomycetes</taxon>
        <taxon>Geodermatophilales</taxon>
        <taxon>Geodermatophilaceae</taxon>
        <taxon>Blastococcus</taxon>
    </lineage>
</organism>
<evidence type="ECO:0000313" key="1">
    <source>
        <dbReference type="EMBL" id="MFD2090569.1"/>
    </source>
</evidence>
<sequence length="85" mass="8838">MDADRNRAALELHEPGFAGEMVIEGLPGARSVRITGIRPQDGATVVKDLPADRDADLAELADRVVGGDDAAAVRLLAHVGVLDPA</sequence>
<dbReference type="EMBL" id="JBHUHP010000001">
    <property type="protein sequence ID" value="MFD2090569.1"/>
    <property type="molecule type" value="Genomic_DNA"/>
</dbReference>
<dbReference type="Proteomes" id="UP001597402">
    <property type="component" value="Unassembled WGS sequence"/>
</dbReference>
<gene>
    <name evidence="1" type="ORF">ACFSHS_03190</name>
</gene>
<reference evidence="2" key="1">
    <citation type="journal article" date="2019" name="Int. J. Syst. Evol. Microbiol.">
        <title>The Global Catalogue of Microorganisms (GCM) 10K type strain sequencing project: providing services to taxonomists for standard genome sequencing and annotation.</title>
        <authorList>
            <consortium name="The Broad Institute Genomics Platform"/>
            <consortium name="The Broad Institute Genome Sequencing Center for Infectious Disease"/>
            <person name="Wu L."/>
            <person name="Ma J."/>
        </authorList>
    </citation>
    <scope>NUCLEOTIDE SEQUENCE [LARGE SCALE GENOMIC DNA]</scope>
    <source>
        <strain evidence="2">JCM 3338</strain>
    </source>
</reference>
<keyword evidence="2" id="KW-1185">Reference proteome</keyword>